<name>A0A517YWV7_9BACT</name>
<dbReference type="EMBL" id="CP036425">
    <property type="protein sequence ID" value="QDU34718.1"/>
    <property type="molecule type" value="Genomic_DNA"/>
</dbReference>
<keyword evidence="2" id="KW-1185">Reference proteome</keyword>
<dbReference type="KEGG" id="pcor:KS4_27920"/>
<accession>A0A517YWV7</accession>
<reference evidence="1 2" key="1">
    <citation type="submission" date="2019-02" db="EMBL/GenBank/DDBJ databases">
        <title>Deep-cultivation of Planctomycetes and their phenomic and genomic characterization uncovers novel biology.</title>
        <authorList>
            <person name="Wiegand S."/>
            <person name="Jogler M."/>
            <person name="Boedeker C."/>
            <person name="Pinto D."/>
            <person name="Vollmers J."/>
            <person name="Rivas-Marin E."/>
            <person name="Kohn T."/>
            <person name="Peeters S.H."/>
            <person name="Heuer A."/>
            <person name="Rast P."/>
            <person name="Oberbeckmann S."/>
            <person name="Bunk B."/>
            <person name="Jeske O."/>
            <person name="Meyerdierks A."/>
            <person name="Storesund J.E."/>
            <person name="Kallscheuer N."/>
            <person name="Luecker S."/>
            <person name="Lage O.M."/>
            <person name="Pohl T."/>
            <person name="Merkel B.J."/>
            <person name="Hornburger P."/>
            <person name="Mueller R.-W."/>
            <person name="Bruemmer F."/>
            <person name="Labrenz M."/>
            <person name="Spormann A.M."/>
            <person name="Op den Camp H."/>
            <person name="Overmann J."/>
            <person name="Amann R."/>
            <person name="Jetten M.S.M."/>
            <person name="Mascher T."/>
            <person name="Medema M.H."/>
            <person name="Devos D.P."/>
            <person name="Kaster A.-K."/>
            <person name="Ovreas L."/>
            <person name="Rohde M."/>
            <person name="Galperin M.Y."/>
            <person name="Jogler C."/>
        </authorList>
    </citation>
    <scope>NUCLEOTIDE SEQUENCE [LARGE SCALE GENOMIC DNA]</scope>
    <source>
        <strain evidence="1 2">KS4</strain>
    </source>
</reference>
<proteinExistence type="predicted"/>
<evidence type="ECO:0000313" key="1">
    <source>
        <dbReference type="EMBL" id="QDU34718.1"/>
    </source>
</evidence>
<gene>
    <name evidence="1" type="ORF">KS4_27920</name>
</gene>
<dbReference type="Proteomes" id="UP000317369">
    <property type="component" value="Chromosome"/>
</dbReference>
<organism evidence="1 2">
    <name type="scientific">Poriferisphaera corsica</name>
    <dbReference type="NCBI Taxonomy" id="2528020"/>
    <lineage>
        <taxon>Bacteria</taxon>
        <taxon>Pseudomonadati</taxon>
        <taxon>Planctomycetota</taxon>
        <taxon>Phycisphaerae</taxon>
        <taxon>Phycisphaerales</taxon>
        <taxon>Phycisphaeraceae</taxon>
        <taxon>Poriferisphaera</taxon>
    </lineage>
</organism>
<evidence type="ECO:0000313" key="2">
    <source>
        <dbReference type="Proteomes" id="UP000317369"/>
    </source>
</evidence>
<sequence>MPKGLVFILYEIHTLSSQEPFGKCSQWVTAIAGADLVEVSSPRFEALDEDKLIPKTRDYSACTTVTS</sequence>
<protein>
    <submittedName>
        <fullName evidence="1">Uncharacterized protein</fullName>
    </submittedName>
</protein>
<dbReference type="AlphaFoldDB" id="A0A517YWV7"/>